<dbReference type="Gene3D" id="1.20.120.1080">
    <property type="match status" value="1"/>
</dbReference>
<keyword evidence="2" id="KW-0507">mRNA processing</keyword>
<dbReference type="InterPro" id="IPR011709">
    <property type="entry name" value="DEAD-box_helicase_OB_fold"/>
</dbReference>
<keyword evidence="4" id="KW-0067">ATP-binding</keyword>
<comment type="caution">
    <text evidence="9">The sequence shown here is derived from an EMBL/GenBank/DDBJ whole genome shotgun (WGS) entry which is preliminary data.</text>
</comment>
<evidence type="ECO:0000313" key="9">
    <source>
        <dbReference type="EMBL" id="KAK7422562.1"/>
    </source>
</evidence>
<evidence type="ECO:0000313" key="10">
    <source>
        <dbReference type="Proteomes" id="UP001498476"/>
    </source>
</evidence>
<evidence type="ECO:0000256" key="2">
    <source>
        <dbReference type="ARBA" id="ARBA00022664"/>
    </source>
</evidence>
<gene>
    <name evidence="9" type="ORF">QQX98_001585</name>
</gene>
<evidence type="ECO:0000256" key="6">
    <source>
        <dbReference type="ARBA" id="ARBA00047984"/>
    </source>
</evidence>
<dbReference type="Proteomes" id="UP001498476">
    <property type="component" value="Unassembled WGS sequence"/>
</dbReference>
<dbReference type="InterPro" id="IPR007502">
    <property type="entry name" value="Helicase-assoc_dom"/>
</dbReference>
<comment type="catalytic activity">
    <reaction evidence="6">
        <text>ATP + H2O = ADP + phosphate + H(+)</text>
        <dbReference type="Rhea" id="RHEA:13065"/>
        <dbReference type="ChEBI" id="CHEBI:15377"/>
        <dbReference type="ChEBI" id="CHEBI:15378"/>
        <dbReference type="ChEBI" id="CHEBI:30616"/>
        <dbReference type="ChEBI" id="CHEBI:43474"/>
        <dbReference type="ChEBI" id="CHEBI:456216"/>
        <dbReference type="EC" id="3.6.4.13"/>
    </reaction>
</comment>
<feature type="region of interest" description="Disordered" evidence="7">
    <location>
        <begin position="309"/>
        <end position="332"/>
    </location>
</feature>
<feature type="compositionally biased region" description="Basic and acidic residues" evidence="7">
    <location>
        <begin position="314"/>
        <end position="324"/>
    </location>
</feature>
<dbReference type="SUPFAM" id="SSF52540">
    <property type="entry name" value="P-loop containing nucleoside triphosphate hydrolases"/>
    <property type="match status" value="1"/>
</dbReference>
<dbReference type="Pfam" id="PF07717">
    <property type="entry name" value="OB_NTP_bind"/>
    <property type="match status" value="1"/>
</dbReference>
<name>A0ABR1HN26_9HYPO</name>
<keyword evidence="4" id="KW-0347">Helicase</keyword>
<dbReference type="EC" id="3.6.4.13" evidence="1"/>
<dbReference type="EMBL" id="JAZAVJ010000015">
    <property type="protein sequence ID" value="KAK7422562.1"/>
    <property type="molecule type" value="Genomic_DNA"/>
</dbReference>
<dbReference type="PANTHER" id="PTHR18934:SF109">
    <property type="entry name" value="ATP-DEPENDENT RNA HELICASE DHX15 HOMOLOG"/>
    <property type="match status" value="1"/>
</dbReference>
<keyword evidence="10" id="KW-1185">Reference proteome</keyword>
<feature type="domain" description="Helicase-associated" evidence="8">
    <location>
        <begin position="61"/>
        <end position="152"/>
    </location>
</feature>
<protein>
    <recommendedName>
        <fullName evidence="1">RNA helicase</fullName>
        <ecNumber evidence="1">3.6.4.13</ecNumber>
    </recommendedName>
</protein>
<organism evidence="9 10">
    <name type="scientific">Neonectria punicea</name>
    <dbReference type="NCBI Taxonomy" id="979145"/>
    <lineage>
        <taxon>Eukaryota</taxon>
        <taxon>Fungi</taxon>
        <taxon>Dikarya</taxon>
        <taxon>Ascomycota</taxon>
        <taxon>Pezizomycotina</taxon>
        <taxon>Sordariomycetes</taxon>
        <taxon>Hypocreomycetidae</taxon>
        <taxon>Hypocreales</taxon>
        <taxon>Nectriaceae</taxon>
        <taxon>Neonectria</taxon>
    </lineage>
</organism>
<evidence type="ECO:0000256" key="1">
    <source>
        <dbReference type="ARBA" id="ARBA00012552"/>
    </source>
</evidence>
<accession>A0ABR1HN26</accession>
<dbReference type="PANTHER" id="PTHR18934">
    <property type="entry name" value="ATP-DEPENDENT RNA HELICASE"/>
    <property type="match status" value="1"/>
</dbReference>
<sequence>MCFRLYEEDTFGKAFLSSTVPGILESEIASEILLLISMGFDDDDVSKFDFIDHPHPEVYLSGLQDLRNFSYLSPDGKITQSGRMASKLPLHPVWYNAIIEAHKLGCSGEMISLAAIACNQHSVFLRPYAQRYVADDARVRFFCPLSDHVTQLNALHGYVRTKLQQKMDMKQWCFDSFLSQHTLEEVLQVRAQLKRIVGQLLNEPPKGLHFVDEDYTTKIRKALARSFFYHSAFHCEEKGDDIYVTVHSSHPAGIHPDSALVESNHEWVIYDTFIYTGKQYMQTLTAVDPDWLIDLEYFKDENLPRKRNGALRQPDVKAALDKARAQRKQAAA</sequence>
<evidence type="ECO:0000256" key="7">
    <source>
        <dbReference type="SAM" id="MobiDB-lite"/>
    </source>
</evidence>
<keyword evidence="5" id="KW-0508">mRNA splicing</keyword>
<dbReference type="SMART" id="SM00847">
    <property type="entry name" value="HA2"/>
    <property type="match status" value="1"/>
</dbReference>
<reference evidence="9 10" key="1">
    <citation type="journal article" date="2025" name="Microbiol. Resour. Announc.">
        <title>Draft genome sequences for Neonectria magnoliae and Neonectria punicea, canker pathogens of Liriodendron tulipifera and Acer saccharum in West Virginia.</title>
        <authorList>
            <person name="Petronek H.M."/>
            <person name="Kasson M.T."/>
            <person name="Metheny A.M."/>
            <person name="Stauder C.M."/>
            <person name="Lovett B."/>
            <person name="Lynch S.C."/>
            <person name="Garnas J.R."/>
            <person name="Kasson L.R."/>
            <person name="Stajich J.E."/>
        </authorList>
    </citation>
    <scope>NUCLEOTIDE SEQUENCE [LARGE SCALE GENOMIC DNA]</scope>
    <source>
        <strain evidence="9 10">NRRL 64653</strain>
    </source>
</reference>
<proteinExistence type="predicted"/>
<evidence type="ECO:0000256" key="3">
    <source>
        <dbReference type="ARBA" id="ARBA00022801"/>
    </source>
</evidence>
<keyword evidence="4" id="KW-0547">Nucleotide-binding</keyword>
<evidence type="ECO:0000256" key="5">
    <source>
        <dbReference type="ARBA" id="ARBA00023187"/>
    </source>
</evidence>
<dbReference type="InterPro" id="IPR027417">
    <property type="entry name" value="P-loop_NTPase"/>
</dbReference>
<evidence type="ECO:0000256" key="4">
    <source>
        <dbReference type="ARBA" id="ARBA00022806"/>
    </source>
</evidence>
<keyword evidence="3" id="KW-0378">Hydrolase</keyword>
<evidence type="ECO:0000259" key="8">
    <source>
        <dbReference type="SMART" id="SM00847"/>
    </source>
</evidence>